<dbReference type="InterPro" id="IPR012337">
    <property type="entry name" value="RNaseH-like_sf"/>
</dbReference>
<dbReference type="InterPro" id="IPR001584">
    <property type="entry name" value="Integrase_cat-core"/>
</dbReference>
<dbReference type="PROSITE" id="PS50994">
    <property type="entry name" value="INTEGRASE"/>
    <property type="match status" value="1"/>
</dbReference>
<dbReference type="InterPro" id="IPR041588">
    <property type="entry name" value="Integrase_H2C2"/>
</dbReference>
<dbReference type="AlphaFoldDB" id="A0A368FAA9"/>
<dbReference type="Gene3D" id="3.30.420.10">
    <property type="entry name" value="Ribonuclease H-like superfamily/Ribonuclease H"/>
    <property type="match status" value="1"/>
</dbReference>
<dbReference type="Proteomes" id="UP000252519">
    <property type="component" value="Unassembled WGS sequence"/>
</dbReference>
<evidence type="ECO:0000313" key="3">
    <source>
        <dbReference type="EMBL" id="RCN27850.1"/>
    </source>
</evidence>
<organism evidence="3 4">
    <name type="scientific">Ancylostoma caninum</name>
    <name type="common">Dog hookworm</name>
    <dbReference type="NCBI Taxonomy" id="29170"/>
    <lineage>
        <taxon>Eukaryota</taxon>
        <taxon>Metazoa</taxon>
        <taxon>Ecdysozoa</taxon>
        <taxon>Nematoda</taxon>
        <taxon>Chromadorea</taxon>
        <taxon>Rhabditida</taxon>
        <taxon>Rhabditina</taxon>
        <taxon>Rhabditomorpha</taxon>
        <taxon>Strongyloidea</taxon>
        <taxon>Ancylostomatidae</taxon>
        <taxon>Ancylostomatinae</taxon>
        <taxon>Ancylostoma</taxon>
    </lineage>
</organism>
<dbReference type="OrthoDB" id="8019190at2759"/>
<keyword evidence="1" id="KW-0812">Transmembrane</keyword>
<comment type="caution">
    <text evidence="3">The sequence shown here is derived from an EMBL/GenBank/DDBJ whole genome shotgun (WGS) entry which is preliminary data.</text>
</comment>
<dbReference type="EMBL" id="JOJR01003391">
    <property type="protein sequence ID" value="RCN27850.1"/>
    <property type="molecule type" value="Genomic_DNA"/>
</dbReference>
<dbReference type="InterPro" id="IPR040676">
    <property type="entry name" value="DUF5641"/>
</dbReference>
<name>A0A368FAA9_ANCCA</name>
<accession>A0A368FAA9</accession>
<dbReference type="GO" id="GO:0003676">
    <property type="term" value="F:nucleic acid binding"/>
    <property type="evidence" value="ECO:0007669"/>
    <property type="project" value="InterPro"/>
</dbReference>
<dbReference type="Pfam" id="PF18701">
    <property type="entry name" value="DUF5641"/>
    <property type="match status" value="1"/>
</dbReference>
<dbReference type="GO" id="GO:0015074">
    <property type="term" value="P:DNA integration"/>
    <property type="evidence" value="ECO:0007669"/>
    <property type="project" value="InterPro"/>
</dbReference>
<protein>
    <recommendedName>
        <fullName evidence="2">Integrase catalytic domain-containing protein</fullName>
    </recommendedName>
</protein>
<feature type="transmembrane region" description="Helical" evidence="1">
    <location>
        <begin position="617"/>
        <end position="640"/>
    </location>
</feature>
<evidence type="ECO:0000259" key="2">
    <source>
        <dbReference type="PROSITE" id="PS50994"/>
    </source>
</evidence>
<reference evidence="3 4" key="1">
    <citation type="submission" date="2014-10" db="EMBL/GenBank/DDBJ databases">
        <title>Draft genome of the hookworm Ancylostoma caninum.</title>
        <authorList>
            <person name="Mitreva M."/>
        </authorList>
    </citation>
    <scope>NUCLEOTIDE SEQUENCE [LARGE SCALE GENOMIC DNA]</scope>
    <source>
        <strain evidence="3 4">Baltimore</strain>
    </source>
</reference>
<keyword evidence="1" id="KW-1133">Transmembrane helix</keyword>
<keyword evidence="4" id="KW-1185">Reference proteome</keyword>
<dbReference type="PANTHER" id="PTHR47331">
    <property type="entry name" value="PHD-TYPE DOMAIN-CONTAINING PROTEIN"/>
    <property type="match status" value="1"/>
</dbReference>
<dbReference type="SUPFAM" id="SSF53098">
    <property type="entry name" value="Ribonuclease H-like"/>
    <property type="match status" value="1"/>
</dbReference>
<sequence>MYSVTQQLLCAGFMEPNKATDLRSQEPDDEEDAGLYTSVTAIDPVWPTDKISNLSRLSRVVAYCARFIRNTSKQKYLNIQRNGLLTTTPSADEIIQAEALIIRQEQSIYGSDVLIQNKQLNVNYDENRILRKFGRLQNADISYDAANPIHIPKQSKLGQLIAERQHRSLSHCGLNQLLYNIRQSYWIPQDRVLCKRVLRNCAICRRFNAAPFKYPNMGPLPKERVTESPPFTYTGVDLMGPVLIKGLQSEETKRYVVLFTCLVTRLVHLEVATDLSAKSFIFTLKRFIARRGVPQKIISDNGTNFQLAETLLSKADVNEDDKAANEAMSETERLTKKFWTVWKHEYLIELRNRHQLFGRNHKATNREPHIGDVVIMDEDNHTPRGHWPLALIIDIVRSRDGSTRSVILRTSAGREVQRPLNRIIPLEIQTASDTTNNEDVAPKPGVIAKIKKVLKKKTVVDESEVRKQPPRAAKKPINYKEMDQNSAHVTKRNVTFSSSSAVTMILLSIALFCINTAAAEKIVCSNKGVLLNSTSPTKSEICVNYKECVTIPADEACWVQCGPSLHNITLSGTLAYHAPWIQSNNKQGNKHANYVDMFNYPNLEHLVDVAIENWKTAVMTFVAVAVFIGIGTFMVPKLVAKLVC</sequence>
<feature type="domain" description="Integrase catalytic" evidence="2">
    <location>
        <begin position="225"/>
        <end position="396"/>
    </location>
</feature>
<dbReference type="InterPro" id="IPR036397">
    <property type="entry name" value="RNaseH_sf"/>
</dbReference>
<gene>
    <name evidence="3" type="ORF">ANCCAN_26413</name>
</gene>
<keyword evidence="1" id="KW-0472">Membrane</keyword>
<dbReference type="PANTHER" id="PTHR47331:SF1">
    <property type="entry name" value="GAG-LIKE PROTEIN"/>
    <property type="match status" value="1"/>
</dbReference>
<evidence type="ECO:0000313" key="4">
    <source>
        <dbReference type="Proteomes" id="UP000252519"/>
    </source>
</evidence>
<dbReference type="Pfam" id="PF17921">
    <property type="entry name" value="Integrase_H2C2"/>
    <property type="match status" value="1"/>
</dbReference>
<proteinExistence type="predicted"/>
<evidence type="ECO:0000256" key="1">
    <source>
        <dbReference type="SAM" id="Phobius"/>
    </source>
</evidence>
<dbReference type="STRING" id="29170.A0A368FAA9"/>